<proteinExistence type="predicted"/>
<evidence type="ECO:0000313" key="1">
    <source>
        <dbReference type="EMBL" id="KAK4068329.1"/>
    </source>
</evidence>
<reference evidence="1 2" key="1">
    <citation type="journal article" date="2024" name="Microbiol. Resour. Announc.">
        <title>Genome annotations for the ascomycete fungi Trichoderma harzianum, Trichoderma aggressivum, and Purpureocillium lilacinum.</title>
        <authorList>
            <person name="Beijen E.P.W."/>
            <person name="Ohm R.A."/>
        </authorList>
    </citation>
    <scope>NUCLEOTIDE SEQUENCE [LARGE SCALE GENOMIC DNA]</scope>
    <source>
        <strain evidence="1 2">CBS 150709</strain>
    </source>
</reference>
<accession>A0ABR0BD19</accession>
<comment type="caution">
    <text evidence="1">The sequence shown here is derived from an EMBL/GenBank/DDBJ whole genome shotgun (WGS) entry which is preliminary data.</text>
</comment>
<name>A0ABR0BD19_PURLI</name>
<dbReference type="Proteomes" id="UP001287286">
    <property type="component" value="Unassembled WGS sequence"/>
</dbReference>
<protein>
    <submittedName>
        <fullName evidence="1">Uncharacterized protein</fullName>
    </submittedName>
</protein>
<dbReference type="EMBL" id="JAWRVI010000316">
    <property type="protein sequence ID" value="KAK4068329.1"/>
    <property type="molecule type" value="Genomic_DNA"/>
</dbReference>
<keyword evidence="2" id="KW-1185">Reference proteome</keyword>
<gene>
    <name evidence="1" type="ORF">Purlil1_13825</name>
</gene>
<organism evidence="1 2">
    <name type="scientific">Purpureocillium lilacinum</name>
    <name type="common">Paecilomyces lilacinus</name>
    <dbReference type="NCBI Taxonomy" id="33203"/>
    <lineage>
        <taxon>Eukaryota</taxon>
        <taxon>Fungi</taxon>
        <taxon>Dikarya</taxon>
        <taxon>Ascomycota</taxon>
        <taxon>Pezizomycotina</taxon>
        <taxon>Sordariomycetes</taxon>
        <taxon>Hypocreomycetidae</taxon>
        <taxon>Hypocreales</taxon>
        <taxon>Ophiocordycipitaceae</taxon>
        <taxon>Purpureocillium</taxon>
    </lineage>
</organism>
<sequence length="168" mass="18388">MEGGRPRCELALARRLQYCTQNEPCRRSNEAVSVAGKRGQGVECGGVENRGVKDDGVEQRSGWWAEWQGTWTLVRTPCTTPVLPLVLGNVLQVAIQKRLQSSVAASRIPLSLIRIPFRGGRGSQIEHIASRAALRSLQPGLGDGLCVGHYARGLMQWDGDELLGCRVR</sequence>
<evidence type="ECO:0000313" key="2">
    <source>
        <dbReference type="Proteomes" id="UP001287286"/>
    </source>
</evidence>